<sequence>MESWHWGSVAPHTYGHDFKDRNMFISQLQKAINDEASAIAFYEVLEGMAPARYRDFVTHAREDEMVHLRMFHRLYRRLTGHEPSVQVRATRFSSYKEGLELAFRSELEAAEMYRDMYLSTRVPKVRDILFRAMTDEMEHAQRFNFLYGVS</sequence>
<evidence type="ECO:0000313" key="2">
    <source>
        <dbReference type="Proteomes" id="UP000183508"/>
    </source>
</evidence>
<dbReference type="AlphaFoldDB" id="A0A1I7LB31"/>
<dbReference type="OrthoDB" id="3231985at2"/>
<organism evidence="1 2">
    <name type="scientific">Alicyclobacillus macrosporangiidus</name>
    <dbReference type="NCBI Taxonomy" id="392015"/>
    <lineage>
        <taxon>Bacteria</taxon>
        <taxon>Bacillati</taxon>
        <taxon>Bacillota</taxon>
        <taxon>Bacilli</taxon>
        <taxon>Bacillales</taxon>
        <taxon>Alicyclobacillaceae</taxon>
        <taxon>Alicyclobacillus</taxon>
    </lineage>
</organism>
<name>A0A1I7LB31_9BACL</name>
<dbReference type="STRING" id="392015.SAMN05421543_1327"/>
<dbReference type="InterPro" id="IPR012347">
    <property type="entry name" value="Ferritin-like"/>
</dbReference>
<evidence type="ECO:0000313" key="1">
    <source>
        <dbReference type="EMBL" id="SFV06901.1"/>
    </source>
</evidence>
<proteinExistence type="predicted"/>
<dbReference type="Proteomes" id="UP000183508">
    <property type="component" value="Unassembled WGS sequence"/>
</dbReference>
<accession>A0A1I7LB31</accession>
<dbReference type="EMBL" id="FPBV01000032">
    <property type="protein sequence ID" value="SFV06901.1"/>
    <property type="molecule type" value="Genomic_DNA"/>
</dbReference>
<dbReference type="Gene3D" id="1.20.1260.10">
    <property type="match status" value="1"/>
</dbReference>
<dbReference type="SUPFAM" id="SSF47240">
    <property type="entry name" value="Ferritin-like"/>
    <property type="match status" value="1"/>
</dbReference>
<keyword evidence="2" id="KW-1185">Reference proteome</keyword>
<reference evidence="2" key="1">
    <citation type="submission" date="2016-10" db="EMBL/GenBank/DDBJ databases">
        <authorList>
            <person name="Varghese N."/>
        </authorList>
    </citation>
    <scope>NUCLEOTIDE SEQUENCE [LARGE SCALE GENOMIC DNA]</scope>
    <source>
        <strain evidence="2">DSM 17980</strain>
    </source>
</reference>
<gene>
    <name evidence="1" type="ORF">SAMN05421543_1327</name>
</gene>
<dbReference type="CDD" id="cd00657">
    <property type="entry name" value="Ferritin_like"/>
    <property type="match status" value="1"/>
</dbReference>
<dbReference type="RefSeq" id="WP_083430638.1">
    <property type="nucleotide sequence ID" value="NZ_FPBV01000032.1"/>
</dbReference>
<dbReference type="InterPro" id="IPR009078">
    <property type="entry name" value="Ferritin-like_SF"/>
</dbReference>
<protein>
    <submittedName>
        <fullName evidence="1">Rubrerythrin</fullName>
    </submittedName>
</protein>